<feature type="region of interest" description="Disordered" evidence="1">
    <location>
        <begin position="178"/>
        <end position="259"/>
    </location>
</feature>
<evidence type="ECO:0000313" key="4">
    <source>
        <dbReference type="Proteomes" id="UP001220064"/>
    </source>
</evidence>
<feature type="compositionally biased region" description="Basic and acidic residues" evidence="1">
    <location>
        <begin position="203"/>
        <end position="216"/>
    </location>
</feature>
<dbReference type="EMBL" id="CP063189">
    <property type="protein sequence ID" value="WCZ32938.1"/>
    <property type="molecule type" value="Genomic_DNA"/>
</dbReference>
<keyword evidence="2" id="KW-0732">Signal</keyword>
<dbReference type="Proteomes" id="UP001220064">
    <property type="component" value="Chromosome"/>
</dbReference>
<evidence type="ECO:0000313" key="3">
    <source>
        <dbReference type="EMBL" id="WCZ32938.1"/>
    </source>
</evidence>
<reference evidence="3 4" key="1">
    <citation type="submission" date="2020-10" db="EMBL/GenBank/DDBJ databases">
        <title>Complete genome sequence of Corynebacterium massiliense DSM 45435, type strain of Corynebacterium massiliense.</title>
        <authorList>
            <person name="Busche T."/>
            <person name="Kalinowski J."/>
            <person name="Ruckert C."/>
        </authorList>
    </citation>
    <scope>NUCLEOTIDE SEQUENCE [LARGE SCALE GENOMIC DNA]</scope>
    <source>
        <strain evidence="3 4">DSM 45435</strain>
    </source>
</reference>
<feature type="region of interest" description="Disordered" evidence="1">
    <location>
        <begin position="30"/>
        <end position="51"/>
    </location>
</feature>
<keyword evidence="4" id="KW-1185">Reference proteome</keyword>
<name>A0ABY7UB14_9CORY</name>
<evidence type="ECO:0000256" key="2">
    <source>
        <dbReference type="SAM" id="SignalP"/>
    </source>
</evidence>
<feature type="compositionally biased region" description="Gly residues" evidence="1">
    <location>
        <begin position="218"/>
        <end position="233"/>
    </location>
</feature>
<proteinExistence type="predicted"/>
<feature type="chain" id="PRO_5046055063" evidence="2">
    <location>
        <begin position="27"/>
        <end position="383"/>
    </location>
</feature>
<accession>A0ABY7UB14</accession>
<feature type="signal peptide" evidence="2">
    <location>
        <begin position="1"/>
        <end position="26"/>
    </location>
</feature>
<protein>
    <submittedName>
        <fullName evidence="3">Uncharacterized protein</fullName>
    </submittedName>
</protein>
<sequence>MGVRKTSIRTAVTAGACLSLPLFPTACTPAEDSADTHRDDGSEATTDAEATDRWSAFADILDDPSALDLASDPSPDATGDYSYALGDVTGDDEPELLIAVDDKKSSPVHIVTADDSGNTTVSRGSLRLSGADADGGRAAIHFAESGNGMYQATGQANSPAVTTQRYELDGDKLVNAGDVQTSPSGDLLPGHVEATFTSTTDRGPFDKVKDGGEERTGTGNGNATGSAGQGAQGGAAAPAPGTAKDAPQAEADAGADVGPNEVEIVGTVEELSTAEAAEGKTPPNNEDPNNRYFVLRFDKPQSLPVRSSSGGASDQTHQAALLDSIEHTPYGSSTGQSSRWENYAGQHVRVVVAKDNLWQLSDAGLPLGMLRMTSGEPAVSLAN</sequence>
<evidence type="ECO:0000256" key="1">
    <source>
        <dbReference type="SAM" id="MobiDB-lite"/>
    </source>
</evidence>
<gene>
    <name evidence="3" type="ORF">CMASS_07540</name>
</gene>
<organism evidence="3 4">
    <name type="scientific">Corynebacterium massiliense DSM 45435</name>
    <dbReference type="NCBI Taxonomy" id="1121364"/>
    <lineage>
        <taxon>Bacteria</taxon>
        <taxon>Bacillati</taxon>
        <taxon>Actinomycetota</taxon>
        <taxon>Actinomycetes</taxon>
        <taxon>Mycobacteriales</taxon>
        <taxon>Corynebacteriaceae</taxon>
        <taxon>Corynebacterium</taxon>
    </lineage>
</organism>
<feature type="compositionally biased region" description="Low complexity" evidence="1">
    <location>
        <begin position="234"/>
        <end position="243"/>
    </location>
</feature>